<proteinExistence type="predicted"/>
<dbReference type="AlphaFoldDB" id="A0A1Q3FI65"/>
<sequence>MGLPDLPEQAANEDNFCMEQDNVINLEVTSEESDNESIGENDYMGYQPLSIHDLNEDSQDDFCVDEMVTDRSERSISNNLLYSNQEFLNLDVWNTPRPETLSIEIDQNKVAQIKDVMANFKLPVTSVPDWAIGVPEDQWKGNLLERIRQRQQSEIQNNEENPTNAVNTQ</sequence>
<dbReference type="Pfam" id="PF06910">
    <property type="entry name" value="MEA1"/>
    <property type="match status" value="1"/>
</dbReference>
<organism evidence="7">
    <name type="scientific">Culex tarsalis</name>
    <name type="common">Encephalitis mosquito</name>
    <dbReference type="NCBI Taxonomy" id="7177"/>
    <lineage>
        <taxon>Eukaryota</taxon>
        <taxon>Metazoa</taxon>
        <taxon>Ecdysozoa</taxon>
        <taxon>Arthropoda</taxon>
        <taxon>Hexapoda</taxon>
        <taxon>Insecta</taxon>
        <taxon>Pterygota</taxon>
        <taxon>Neoptera</taxon>
        <taxon>Endopterygota</taxon>
        <taxon>Diptera</taxon>
        <taxon>Nematocera</taxon>
        <taxon>Culicoidea</taxon>
        <taxon>Culicidae</taxon>
        <taxon>Culicinae</taxon>
        <taxon>Culicini</taxon>
        <taxon>Culex</taxon>
        <taxon>Culex</taxon>
    </lineage>
</organism>
<protein>
    <recommendedName>
        <fullName evidence="2">Male-enhanced antigen 1</fullName>
    </recommendedName>
</protein>
<evidence type="ECO:0000256" key="2">
    <source>
        <dbReference type="ARBA" id="ARBA00022245"/>
    </source>
</evidence>
<evidence type="ECO:0000256" key="3">
    <source>
        <dbReference type="ARBA" id="ARBA00022473"/>
    </source>
</evidence>
<accession>A0A1Q3FI65</accession>
<evidence type="ECO:0000256" key="4">
    <source>
        <dbReference type="ARBA" id="ARBA00022553"/>
    </source>
</evidence>
<keyword evidence="6" id="KW-0744">Spermatogenesis</keyword>
<keyword evidence="4" id="KW-0597">Phosphoprotein</keyword>
<name>A0A1Q3FI65_CULTA</name>
<evidence type="ECO:0000256" key="6">
    <source>
        <dbReference type="ARBA" id="ARBA00022871"/>
    </source>
</evidence>
<dbReference type="GO" id="GO:0030154">
    <property type="term" value="P:cell differentiation"/>
    <property type="evidence" value="ECO:0007669"/>
    <property type="project" value="UniProtKB-KW"/>
</dbReference>
<evidence type="ECO:0000313" key="7">
    <source>
        <dbReference type="EMBL" id="JAV27212.1"/>
    </source>
</evidence>
<reference evidence="7" key="1">
    <citation type="submission" date="2017-01" db="EMBL/GenBank/DDBJ databases">
        <title>A deep insight into the sialotranscriptome of adult male and female Cluex tarsalis mosquitoes.</title>
        <authorList>
            <person name="Ribeiro J.M."/>
            <person name="Moreira F."/>
            <person name="Bernard K.A."/>
            <person name="Calvo E."/>
        </authorList>
    </citation>
    <scope>NUCLEOTIDE SEQUENCE</scope>
    <source>
        <strain evidence="7">Kern County</strain>
        <tissue evidence="7">Salivary glands</tissue>
    </source>
</reference>
<dbReference type="GO" id="GO:0007283">
    <property type="term" value="P:spermatogenesis"/>
    <property type="evidence" value="ECO:0007669"/>
    <property type="project" value="UniProtKB-KW"/>
</dbReference>
<evidence type="ECO:0000256" key="5">
    <source>
        <dbReference type="ARBA" id="ARBA00022782"/>
    </source>
</evidence>
<keyword evidence="3" id="KW-0217">Developmental protein</keyword>
<dbReference type="InterPro" id="IPR009685">
    <property type="entry name" value="MEA1"/>
</dbReference>
<keyword evidence="5" id="KW-0221">Differentiation</keyword>
<dbReference type="PANTHER" id="PTHR17005">
    <property type="entry name" value="MALE-ENHANCED ANTIGEN-1"/>
    <property type="match status" value="1"/>
</dbReference>
<dbReference type="EMBL" id="GFDL01007833">
    <property type="protein sequence ID" value="JAV27212.1"/>
    <property type="molecule type" value="Transcribed_RNA"/>
</dbReference>
<evidence type="ECO:0000256" key="1">
    <source>
        <dbReference type="ARBA" id="ARBA00002540"/>
    </source>
</evidence>
<comment type="function">
    <text evidence="1">May play an important role in spermatogenesis and/or testis development.</text>
</comment>